<dbReference type="PROSITE" id="PS50994">
    <property type="entry name" value="INTEGRASE"/>
    <property type="match status" value="1"/>
</dbReference>
<keyword evidence="13" id="KW-1185">Reference proteome</keyword>
<evidence type="ECO:0000256" key="10">
    <source>
        <dbReference type="ARBA" id="ARBA00023172"/>
    </source>
</evidence>
<keyword evidence="1" id="KW-0645">Protease</keyword>
<protein>
    <recommendedName>
        <fullName evidence="11">Integrase catalytic domain-containing protein</fullName>
    </recommendedName>
</protein>
<evidence type="ECO:0000313" key="13">
    <source>
        <dbReference type="Proteomes" id="UP000826656"/>
    </source>
</evidence>
<organism evidence="12 13">
    <name type="scientific">Solanum tuberosum</name>
    <name type="common">Potato</name>
    <dbReference type="NCBI Taxonomy" id="4113"/>
    <lineage>
        <taxon>Eukaryota</taxon>
        <taxon>Viridiplantae</taxon>
        <taxon>Streptophyta</taxon>
        <taxon>Embryophyta</taxon>
        <taxon>Tracheophyta</taxon>
        <taxon>Spermatophyta</taxon>
        <taxon>Magnoliopsida</taxon>
        <taxon>eudicotyledons</taxon>
        <taxon>Gunneridae</taxon>
        <taxon>Pentapetalae</taxon>
        <taxon>asterids</taxon>
        <taxon>lamiids</taxon>
        <taxon>Solanales</taxon>
        <taxon>Solanaceae</taxon>
        <taxon>Solanoideae</taxon>
        <taxon>Solaneae</taxon>
        <taxon>Solanum</taxon>
    </lineage>
</organism>
<evidence type="ECO:0000256" key="2">
    <source>
        <dbReference type="ARBA" id="ARBA00022723"/>
    </source>
</evidence>
<evidence type="ECO:0000256" key="9">
    <source>
        <dbReference type="ARBA" id="ARBA00023125"/>
    </source>
</evidence>
<dbReference type="Gene3D" id="2.40.70.10">
    <property type="entry name" value="Acid Proteases"/>
    <property type="match status" value="1"/>
</dbReference>
<dbReference type="Pfam" id="PF17921">
    <property type="entry name" value="Integrase_H2C2"/>
    <property type="match status" value="1"/>
</dbReference>
<evidence type="ECO:0000256" key="7">
    <source>
        <dbReference type="ARBA" id="ARBA00022918"/>
    </source>
</evidence>
<keyword evidence="4" id="KW-0378">Hydrolase</keyword>
<keyword evidence="2" id="KW-0479">Metal-binding</keyword>
<dbReference type="PANTHER" id="PTHR37984">
    <property type="entry name" value="PROTEIN CBG26694"/>
    <property type="match status" value="1"/>
</dbReference>
<dbReference type="InterPro" id="IPR036397">
    <property type="entry name" value="RNaseH_sf"/>
</dbReference>
<evidence type="ECO:0000256" key="1">
    <source>
        <dbReference type="ARBA" id="ARBA00022670"/>
    </source>
</evidence>
<dbReference type="InterPro" id="IPR001584">
    <property type="entry name" value="Integrase_cat-core"/>
</dbReference>
<evidence type="ECO:0000313" key="12">
    <source>
        <dbReference type="EMBL" id="KAH0740671.1"/>
    </source>
</evidence>
<proteinExistence type="predicted"/>
<evidence type="ECO:0000256" key="5">
    <source>
        <dbReference type="ARBA" id="ARBA00022842"/>
    </source>
</evidence>
<dbReference type="PANTHER" id="PTHR37984:SF15">
    <property type="entry name" value="INTEGRASE CATALYTIC DOMAIN-CONTAINING PROTEIN"/>
    <property type="match status" value="1"/>
</dbReference>
<dbReference type="InterPro" id="IPR021109">
    <property type="entry name" value="Peptidase_aspartic_dom_sf"/>
</dbReference>
<keyword evidence="3" id="KW-0064">Aspartyl protease</keyword>
<evidence type="ECO:0000256" key="4">
    <source>
        <dbReference type="ARBA" id="ARBA00022801"/>
    </source>
</evidence>
<dbReference type="Gene3D" id="3.30.420.10">
    <property type="entry name" value="Ribonuclease H-like superfamily/Ribonuclease H"/>
    <property type="match status" value="2"/>
</dbReference>
<feature type="domain" description="Integrase catalytic" evidence="11">
    <location>
        <begin position="307"/>
        <end position="418"/>
    </location>
</feature>
<keyword evidence="8" id="KW-0239">DNA-directed DNA polymerase</keyword>
<reference evidence="12 13" key="1">
    <citation type="journal article" date="2021" name="bioRxiv">
        <title>Chromosome-scale and haplotype-resolved genome assembly of a tetraploid potato cultivar.</title>
        <authorList>
            <person name="Sun H."/>
            <person name="Jiao W.-B."/>
            <person name="Krause K."/>
            <person name="Campoy J.A."/>
            <person name="Goel M."/>
            <person name="Folz-Donahue K."/>
            <person name="Kukat C."/>
            <person name="Huettel B."/>
            <person name="Schneeberger K."/>
        </authorList>
    </citation>
    <scope>NUCLEOTIDE SEQUENCE [LARGE SCALE GENOMIC DNA]</scope>
    <source>
        <strain evidence="12">SolTubOtavaFocal</strain>
        <tissue evidence="12">Leaves</tissue>
    </source>
</reference>
<evidence type="ECO:0000256" key="8">
    <source>
        <dbReference type="ARBA" id="ARBA00022932"/>
    </source>
</evidence>
<dbReference type="Pfam" id="PF24626">
    <property type="entry name" value="SH3_Tf2-1"/>
    <property type="match status" value="1"/>
</dbReference>
<evidence type="ECO:0000256" key="6">
    <source>
        <dbReference type="ARBA" id="ARBA00022908"/>
    </source>
</evidence>
<evidence type="ECO:0000256" key="3">
    <source>
        <dbReference type="ARBA" id="ARBA00022750"/>
    </source>
</evidence>
<gene>
    <name evidence="12" type="ORF">KY290_033714</name>
</gene>
<name>A0ABQ7U2T9_SOLTU</name>
<dbReference type="InterPro" id="IPR050951">
    <property type="entry name" value="Retrovirus_Pol_polyprotein"/>
</dbReference>
<evidence type="ECO:0000259" key="11">
    <source>
        <dbReference type="PROSITE" id="PS50994"/>
    </source>
</evidence>
<keyword evidence="8" id="KW-0548">Nucleotidyltransferase</keyword>
<dbReference type="Proteomes" id="UP000826656">
    <property type="component" value="Unassembled WGS sequence"/>
</dbReference>
<dbReference type="InterPro" id="IPR012337">
    <property type="entry name" value="RNaseH-like_sf"/>
</dbReference>
<keyword evidence="9" id="KW-0238">DNA-binding</keyword>
<dbReference type="EMBL" id="JAIVGD010000026">
    <property type="protein sequence ID" value="KAH0740671.1"/>
    <property type="molecule type" value="Genomic_DNA"/>
</dbReference>
<dbReference type="InterPro" id="IPR041588">
    <property type="entry name" value="Integrase_H2C2"/>
</dbReference>
<keyword evidence="7" id="KW-0695">RNA-directed DNA polymerase</keyword>
<keyword evidence="5" id="KW-0460">Magnesium</keyword>
<accession>A0ABQ7U2T9</accession>
<comment type="caution">
    <text evidence="12">The sequence shown here is derived from an EMBL/GenBank/DDBJ whole genome shotgun (WGS) entry which is preliminary data.</text>
</comment>
<dbReference type="Gene3D" id="1.10.340.70">
    <property type="match status" value="1"/>
</dbReference>
<keyword evidence="8" id="KW-0808">Transferase</keyword>
<dbReference type="SUPFAM" id="SSF53098">
    <property type="entry name" value="Ribonuclease H-like"/>
    <property type="match status" value="1"/>
</dbReference>
<sequence>MHAKTFQEDLLIIPLGGYDLLLGNDWMKKHNPTKFDHERNCVTIGRKNNKLVLKGISEEGKLSVINSGAMGKLLKKGNALFAHLFMMNSTIDQDQEIEVILQMLDQFVDVFSKPKSLPPIRILDHSINLKPGSNPNEGLDDIRMQETGQLMTISTTIPMWIQEVNNSYEGDSQALELLAQTTVGQQGPSLWHFSSGILKRKGKVYVGGNGDLCLQMIRKFHDSPLGGHSGQLGTLKRLSQVFYWPNMKHKVIQFVASCDVCHRNKDENAPYPGLLQPLPIPDQAWSHIFMDFIKGLPMSRNNEVVLVVMDRMTEYAHFIALSHPYTTVTIADALFKLLGTQLNYGTAYDPQSDGQTEQVNRCLENYLRCMTANRPTQQSHWLPAAEWWFNTNFHTSLQCTPFEDLYGYSPPQVSIGPLLETMVPAADDAVMRRQQWIQLLKDNLSKAQERMKFYADKKRSEREFQKTFKTELQAYREIAKVGNVPYKFELPPPDSKIHSVFHVSLLKKKVGEKVVVQTNLPTTGEDGQFQVKPVAILQRQQIKRNNVAVVKVLV</sequence>
<keyword evidence="10" id="KW-0233">DNA recombination</keyword>
<keyword evidence="6" id="KW-0229">DNA integration</keyword>
<dbReference type="InterPro" id="IPR056924">
    <property type="entry name" value="SH3_Tf2-1"/>
</dbReference>